<evidence type="ECO:0000256" key="10">
    <source>
        <dbReference type="HAMAP-Rule" id="MF_02019"/>
    </source>
</evidence>
<dbReference type="InterPro" id="IPR036615">
    <property type="entry name" value="Mur_ligase_C_dom_sf"/>
</dbReference>
<feature type="domain" description="Mur ligase C-terminal" evidence="13">
    <location>
        <begin position="312"/>
        <end position="429"/>
    </location>
</feature>
<evidence type="ECO:0000259" key="14">
    <source>
        <dbReference type="Pfam" id="PF08245"/>
    </source>
</evidence>
<evidence type="ECO:0000256" key="5">
    <source>
        <dbReference type="ARBA" id="ARBA00022840"/>
    </source>
</evidence>
<dbReference type="InterPro" id="IPR005863">
    <property type="entry name" value="UDP-N-AcMur_synth"/>
</dbReference>
<comment type="catalytic activity">
    <reaction evidence="10 11">
        <text>D-alanyl-D-alanine + UDP-N-acetyl-alpha-D-muramoyl-L-alanyl-gamma-D-glutamyl-meso-2,6-diaminopimelate + ATP = UDP-N-acetyl-alpha-D-muramoyl-L-alanyl-gamma-D-glutamyl-meso-2,6-diaminopimeloyl-D-alanyl-D-alanine + ADP + phosphate + H(+)</text>
        <dbReference type="Rhea" id="RHEA:28374"/>
        <dbReference type="ChEBI" id="CHEBI:15378"/>
        <dbReference type="ChEBI" id="CHEBI:30616"/>
        <dbReference type="ChEBI" id="CHEBI:43474"/>
        <dbReference type="ChEBI" id="CHEBI:57822"/>
        <dbReference type="ChEBI" id="CHEBI:61386"/>
        <dbReference type="ChEBI" id="CHEBI:83905"/>
        <dbReference type="ChEBI" id="CHEBI:456216"/>
        <dbReference type="EC" id="6.3.2.10"/>
    </reaction>
</comment>
<keyword evidence="6 10" id="KW-0133">Cell shape</keyword>
<dbReference type="GO" id="GO:0051301">
    <property type="term" value="P:cell division"/>
    <property type="evidence" value="ECO:0007669"/>
    <property type="project" value="UniProtKB-KW"/>
</dbReference>
<reference evidence="15" key="1">
    <citation type="submission" date="2022-12" db="EMBL/GenBank/DDBJ databases">
        <title>Reference genome sequencing for broad-spectrum identification of bacterial and archaeal isolates by mass spectrometry.</title>
        <authorList>
            <person name="Sekiguchi Y."/>
            <person name="Tourlousse D.M."/>
        </authorList>
    </citation>
    <scope>NUCLEOTIDE SEQUENCE</scope>
    <source>
        <strain evidence="15">TSL-P1</strain>
    </source>
</reference>
<dbReference type="InterPro" id="IPR000713">
    <property type="entry name" value="Mur_ligase_N"/>
</dbReference>
<dbReference type="Gene3D" id="3.90.190.20">
    <property type="entry name" value="Mur ligase, C-terminal domain"/>
    <property type="match status" value="1"/>
</dbReference>
<dbReference type="PANTHER" id="PTHR43024">
    <property type="entry name" value="UDP-N-ACETYLMURAMOYL-TRIPEPTIDE--D-ALANYL-D-ALANINE LIGASE"/>
    <property type="match status" value="1"/>
</dbReference>
<dbReference type="Pfam" id="PF08245">
    <property type="entry name" value="Mur_ligase_M"/>
    <property type="match status" value="1"/>
</dbReference>
<evidence type="ECO:0000256" key="9">
    <source>
        <dbReference type="ARBA" id="ARBA00023316"/>
    </source>
</evidence>
<dbReference type="InterPro" id="IPR013221">
    <property type="entry name" value="Mur_ligase_cen"/>
</dbReference>
<comment type="pathway">
    <text evidence="10 11">Cell wall biogenesis; peptidoglycan biosynthesis.</text>
</comment>
<accession>A0A9W6GG35</accession>
<keyword evidence="7 10" id="KW-0573">Peptidoglycan synthesis</keyword>
<dbReference type="Pfam" id="PF01225">
    <property type="entry name" value="Mur_ligase"/>
    <property type="match status" value="1"/>
</dbReference>
<feature type="domain" description="Mur ligase N-terminal catalytic" evidence="12">
    <location>
        <begin position="27"/>
        <end position="70"/>
    </location>
</feature>
<dbReference type="InterPro" id="IPR004101">
    <property type="entry name" value="Mur_ligase_C"/>
</dbReference>
<dbReference type="PANTHER" id="PTHR43024:SF1">
    <property type="entry name" value="UDP-N-ACETYLMURAMOYL-TRIPEPTIDE--D-ALANYL-D-ALANINE LIGASE"/>
    <property type="match status" value="1"/>
</dbReference>
<evidence type="ECO:0000256" key="3">
    <source>
        <dbReference type="ARBA" id="ARBA00022618"/>
    </source>
</evidence>
<comment type="subcellular location">
    <subcellularLocation>
        <location evidence="10 11">Cytoplasm</location>
    </subcellularLocation>
</comment>
<dbReference type="GO" id="GO:0005524">
    <property type="term" value="F:ATP binding"/>
    <property type="evidence" value="ECO:0007669"/>
    <property type="project" value="UniProtKB-UniRule"/>
</dbReference>
<evidence type="ECO:0000256" key="1">
    <source>
        <dbReference type="ARBA" id="ARBA00022490"/>
    </source>
</evidence>
<proteinExistence type="inferred from homology"/>
<dbReference type="Pfam" id="PF02875">
    <property type="entry name" value="Mur_ligase_C"/>
    <property type="match status" value="1"/>
</dbReference>
<evidence type="ECO:0000256" key="11">
    <source>
        <dbReference type="RuleBase" id="RU004136"/>
    </source>
</evidence>
<evidence type="ECO:0000256" key="7">
    <source>
        <dbReference type="ARBA" id="ARBA00022984"/>
    </source>
</evidence>
<protein>
    <recommendedName>
        <fullName evidence="10 11">UDP-N-acetylmuramoyl-tripeptide--D-alanyl-D-alanine ligase</fullName>
        <ecNumber evidence="10 11">6.3.2.10</ecNumber>
    </recommendedName>
    <alternativeName>
        <fullName evidence="10">D-alanyl-D-alanine-adding enzyme</fullName>
    </alternativeName>
</protein>
<dbReference type="InterPro" id="IPR035911">
    <property type="entry name" value="MurE/MurF_N"/>
</dbReference>
<dbReference type="GO" id="GO:0047480">
    <property type="term" value="F:UDP-N-acetylmuramoyl-tripeptide-D-alanyl-D-alanine ligase activity"/>
    <property type="evidence" value="ECO:0007669"/>
    <property type="project" value="UniProtKB-UniRule"/>
</dbReference>
<name>A0A9W6GG35_9BACT</name>
<evidence type="ECO:0000259" key="13">
    <source>
        <dbReference type="Pfam" id="PF02875"/>
    </source>
</evidence>
<comment type="function">
    <text evidence="10 11">Involved in cell wall formation. Catalyzes the final step in the synthesis of UDP-N-acetylmuramoyl-pentapeptide, the precursor of murein.</text>
</comment>
<gene>
    <name evidence="10 15" type="primary">murF</name>
    <name evidence="15" type="ORF">TISLANDTSLP1_09650</name>
</gene>
<feature type="domain" description="Mur ligase central" evidence="14">
    <location>
        <begin position="106"/>
        <end position="289"/>
    </location>
</feature>
<dbReference type="GO" id="GO:0008360">
    <property type="term" value="P:regulation of cell shape"/>
    <property type="evidence" value="ECO:0007669"/>
    <property type="project" value="UniProtKB-KW"/>
</dbReference>
<keyword evidence="2 10" id="KW-0436">Ligase</keyword>
<sequence>MFTLDDLLIATGGKLVSKGNEIFKEASIDTRTIGENDLFFALKGSKKDGHEFVDEALNKASGAVVSKNEGIDFKNKTVVIVNDTLKSLQNLAGYLRKKFKGKIVAVVGSNGKTTTKELIASFLSKKYKILKTEGNFNNNIGVPLCLSRIENNTEIMVLELGTNRHGDIKELCDIVYPDYALITNIGYEHIEGFGSIQGVREGELEILPYVKTVFANGDDKFLLDGLKGYSGQILTFGLSKECDFRAENINFYNDHIEFDFYSDIAAFPVKTPLVGIYNIYNLTGAIAVATFLGISKCSIQQVTESFTSVKMRGEIIKINGVEIFFDAYNANPSSMKVALQELIRRKKGRRTVAVLGDMLELGEFTDLAHEEVGKWVNEMGIDIFIGVGKFIKNALRYVNGYVFNDPIQAAEFLKKELKGSEIILIKGSRAMKLEKILEILKEGR</sequence>
<keyword evidence="3 10" id="KW-0132">Cell division</keyword>
<keyword evidence="1 10" id="KW-0963">Cytoplasm</keyword>
<dbReference type="SUPFAM" id="SSF53244">
    <property type="entry name" value="MurD-like peptide ligases, peptide-binding domain"/>
    <property type="match status" value="1"/>
</dbReference>
<dbReference type="SUPFAM" id="SSF53623">
    <property type="entry name" value="MurD-like peptide ligases, catalytic domain"/>
    <property type="match status" value="1"/>
</dbReference>
<dbReference type="InterPro" id="IPR051046">
    <property type="entry name" value="MurCDEF_CellWall_CoF430Synth"/>
</dbReference>
<dbReference type="HAMAP" id="MF_02019">
    <property type="entry name" value="MurF"/>
    <property type="match status" value="1"/>
</dbReference>
<evidence type="ECO:0000256" key="2">
    <source>
        <dbReference type="ARBA" id="ARBA00022598"/>
    </source>
</evidence>
<dbReference type="SUPFAM" id="SSF63418">
    <property type="entry name" value="MurE/MurF N-terminal domain"/>
    <property type="match status" value="1"/>
</dbReference>
<comment type="caution">
    <text evidence="15">The sequence shown here is derived from an EMBL/GenBank/DDBJ whole genome shotgun (WGS) entry which is preliminary data.</text>
</comment>
<evidence type="ECO:0000256" key="4">
    <source>
        <dbReference type="ARBA" id="ARBA00022741"/>
    </source>
</evidence>
<comment type="similarity">
    <text evidence="10">Belongs to the MurCDEF family. MurF subfamily.</text>
</comment>
<dbReference type="GO" id="GO:0071555">
    <property type="term" value="P:cell wall organization"/>
    <property type="evidence" value="ECO:0007669"/>
    <property type="project" value="UniProtKB-KW"/>
</dbReference>
<dbReference type="EMBL" id="BSDX01000001">
    <property type="protein sequence ID" value="GLI53272.1"/>
    <property type="molecule type" value="Genomic_DNA"/>
</dbReference>
<dbReference type="EC" id="6.3.2.10" evidence="10 11"/>
<evidence type="ECO:0000256" key="6">
    <source>
        <dbReference type="ARBA" id="ARBA00022960"/>
    </source>
</evidence>
<keyword evidence="9 10" id="KW-0961">Cell wall biogenesis/degradation</keyword>
<evidence type="ECO:0000256" key="8">
    <source>
        <dbReference type="ARBA" id="ARBA00023306"/>
    </source>
</evidence>
<dbReference type="InterPro" id="IPR036565">
    <property type="entry name" value="Mur-like_cat_sf"/>
</dbReference>
<evidence type="ECO:0000313" key="16">
    <source>
        <dbReference type="Proteomes" id="UP001144297"/>
    </source>
</evidence>
<keyword evidence="4 10" id="KW-0547">Nucleotide-binding</keyword>
<evidence type="ECO:0000259" key="12">
    <source>
        <dbReference type="Pfam" id="PF01225"/>
    </source>
</evidence>
<dbReference type="Proteomes" id="UP001144297">
    <property type="component" value="Unassembled WGS sequence"/>
</dbReference>
<feature type="binding site" evidence="10">
    <location>
        <begin position="108"/>
        <end position="114"/>
    </location>
    <ligand>
        <name>ATP</name>
        <dbReference type="ChEBI" id="CHEBI:30616"/>
    </ligand>
</feature>
<organism evidence="15 16">
    <name type="scientific">Thermodesulfovibrio yellowstonii</name>
    <dbReference type="NCBI Taxonomy" id="28262"/>
    <lineage>
        <taxon>Bacteria</taxon>
        <taxon>Pseudomonadati</taxon>
        <taxon>Nitrospirota</taxon>
        <taxon>Thermodesulfovibrionia</taxon>
        <taxon>Thermodesulfovibrionales</taxon>
        <taxon>Thermodesulfovibrionaceae</taxon>
        <taxon>Thermodesulfovibrio</taxon>
    </lineage>
</organism>
<dbReference type="Gene3D" id="3.40.1190.10">
    <property type="entry name" value="Mur-like, catalytic domain"/>
    <property type="match status" value="1"/>
</dbReference>
<dbReference type="NCBIfam" id="TIGR01143">
    <property type="entry name" value="murF"/>
    <property type="match status" value="1"/>
</dbReference>
<dbReference type="AlphaFoldDB" id="A0A9W6GG35"/>
<keyword evidence="8 10" id="KW-0131">Cell cycle</keyword>
<dbReference type="GO" id="GO:0005737">
    <property type="term" value="C:cytoplasm"/>
    <property type="evidence" value="ECO:0007669"/>
    <property type="project" value="UniProtKB-SubCell"/>
</dbReference>
<evidence type="ECO:0000313" key="15">
    <source>
        <dbReference type="EMBL" id="GLI53272.1"/>
    </source>
</evidence>
<dbReference type="GO" id="GO:0009252">
    <property type="term" value="P:peptidoglycan biosynthetic process"/>
    <property type="evidence" value="ECO:0007669"/>
    <property type="project" value="UniProtKB-UniRule"/>
</dbReference>
<keyword evidence="5 10" id="KW-0067">ATP-binding</keyword>
<keyword evidence="16" id="KW-1185">Reference proteome</keyword>
<dbReference type="Gene3D" id="3.40.1390.10">
    <property type="entry name" value="MurE/MurF, N-terminal domain"/>
    <property type="match status" value="1"/>
</dbReference>